<proteinExistence type="predicted"/>
<evidence type="ECO:0000313" key="3">
    <source>
        <dbReference type="Proteomes" id="UP000631421"/>
    </source>
</evidence>
<sequence>MAKVSPVKQAVEPSAATTTPETVARSAATEINLEEAIAPDIDIESMIADQLLDSVNWSKVRSAIIRKAPAKLFAWLTSGNNTPINISAFPELTALPSSDDEGKAA</sequence>
<dbReference type="EMBL" id="JACJPY010000111">
    <property type="protein sequence ID" value="MBD2152495.1"/>
    <property type="molecule type" value="Genomic_DNA"/>
</dbReference>
<reference evidence="2 3" key="1">
    <citation type="journal article" date="2015" name="ISME J.">
        <title>Draft Genome Sequence of Streptomyces incarnatus NRRL8089, which Produces the Nucleoside Antibiotic Sinefungin.</title>
        <authorList>
            <person name="Oshima K."/>
            <person name="Hattori M."/>
            <person name="Shimizu H."/>
            <person name="Fukuda K."/>
            <person name="Nemoto M."/>
            <person name="Inagaki K."/>
            <person name="Tamura T."/>
        </authorList>
    </citation>
    <scope>NUCLEOTIDE SEQUENCE [LARGE SCALE GENOMIC DNA]</scope>
    <source>
        <strain evidence="2 3">FACHB-1277</strain>
    </source>
</reference>
<evidence type="ECO:0000313" key="2">
    <source>
        <dbReference type="EMBL" id="MBD2152495.1"/>
    </source>
</evidence>
<keyword evidence="3" id="KW-1185">Reference proteome</keyword>
<protein>
    <submittedName>
        <fullName evidence="2">Uncharacterized protein</fullName>
    </submittedName>
</protein>
<feature type="region of interest" description="Disordered" evidence="1">
    <location>
        <begin position="1"/>
        <end position="24"/>
    </location>
</feature>
<gene>
    <name evidence="2" type="ORF">H6F44_20585</name>
</gene>
<dbReference type="RefSeq" id="WP_190352963.1">
    <property type="nucleotide sequence ID" value="NZ_JACJPY010000111.1"/>
</dbReference>
<evidence type="ECO:0000256" key="1">
    <source>
        <dbReference type="SAM" id="MobiDB-lite"/>
    </source>
</evidence>
<organism evidence="2 3">
    <name type="scientific">Pseudanabaena cinerea FACHB-1277</name>
    <dbReference type="NCBI Taxonomy" id="2949581"/>
    <lineage>
        <taxon>Bacteria</taxon>
        <taxon>Bacillati</taxon>
        <taxon>Cyanobacteriota</taxon>
        <taxon>Cyanophyceae</taxon>
        <taxon>Pseudanabaenales</taxon>
        <taxon>Pseudanabaenaceae</taxon>
        <taxon>Pseudanabaena</taxon>
        <taxon>Pseudanabaena cinerea</taxon>
    </lineage>
</organism>
<comment type="caution">
    <text evidence="2">The sequence shown here is derived from an EMBL/GenBank/DDBJ whole genome shotgun (WGS) entry which is preliminary data.</text>
</comment>
<dbReference type="AlphaFoldDB" id="A0A926Z868"/>
<accession>A0A926Z868</accession>
<name>A0A926Z868_9CYAN</name>
<dbReference type="Proteomes" id="UP000631421">
    <property type="component" value="Unassembled WGS sequence"/>
</dbReference>